<dbReference type="Gene3D" id="1.20.120.30">
    <property type="entry name" value="Aspartate receptor, ligand-binding domain"/>
    <property type="match status" value="1"/>
</dbReference>
<organism evidence="2 3">
    <name type="scientific">Maritalea mobilis</name>
    <dbReference type="NCBI Taxonomy" id="483324"/>
    <lineage>
        <taxon>Bacteria</taxon>
        <taxon>Pseudomonadati</taxon>
        <taxon>Pseudomonadota</taxon>
        <taxon>Alphaproteobacteria</taxon>
        <taxon>Hyphomicrobiales</taxon>
        <taxon>Devosiaceae</taxon>
        <taxon>Maritalea</taxon>
    </lineage>
</organism>
<dbReference type="Proteomes" id="UP000295391">
    <property type="component" value="Unassembled WGS sequence"/>
</dbReference>
<evidence type="ECO:0000259" key="1">
    <source>
        <dbReference type="Pfam" id="PF13682"/>
    </source>
</evidence>
<feature type="domain" description="Chemoreceptor zinc-binding" evidence="1">
    <location>
        <begin position="17"/>
        <end position="84"/>
    </location>
</feature>
<evidence type="ECO:0000313" key="2">
    <source>
        <dbReference type="EMBL" id="TDQ61595.1"/>
    </source>
</evidence>
<comment type="caution">
    <text evidence="2">The sequence shown here is derived from an EMBL/GenBank/DDBJ whole genome shotgun (WGS) entry which is preliminary data.</text>
</comment>
<keyword evidence="3" id="KW-1185">Reference proteome</keyword>
<keyword evidence="2" id="KW-0675">Receptor</keyword>
<dbReference type="Pfam" id="PF13682">
    <property type="entry name" value="CZB"/>
    <property type="match status" value="1"/>
</dbReference>
<dbReference type="RefSeq" id="WP_166639041.1">
    <property type="nucleotide sequence ID" value="NZ_SNYR01000003.1"/>
</dbReference>
<dbReference type="EMBL" id="SNYR01000003">
    <property type="protein sequence ID" value="TDQ61595.1"/>
    <property type="molecule type" value="Genomic_DNA"/>
</dbReference>
<proteinExistence type="predicted"/>
<accession>A0A4R6VEY5</accession>
<evidence type="ECO:0000313" key="3">
    <source>
        <dbReference type="Proteomes" id="UP000295391"/>
    </source>
</evidence>
<reference evidence="2 3" key="1">
    <citation type="submission" date="2019-03" db="EMBL/GenBank/DDBJ databases">
        <title>Genomic Encyclopedia of Type Strains, Phase III (KMG-III): the genomes of soil and plant-associated and newly described type strains.</title>
        <authorList>
            <person name="Whitman W."/>
        </authorList>
    </citation>
    <scope>NUCLEOTIDE SEQUENCE [LARGE SCALE GENOMIC DNA]</scope>
    <source>
        <strain evidence="2 3">CGMCC 1.7002</strain>
    </source>
</reference>
<protein>
    <submittedName>
        <fullName evidence="2">Chemoreceptor zinc-binding protein</fullName>
    </submittedName>
</protein>
<name>A0A4R6VEY5_9HYPH</name>
<sequence>MASSEILKEITKAKGAHAAWKLKLSAAIAVGKTDLDPKTVKCDNLCTFGEWLYGPSMTPEIKAGMPYKVIKRLHAEFHACASSVLDKVVAGDLDGAKRIFETDYAQISDKLMTGMSKWSRELSSELQQS</sequence>
<dbReference type="InterPro" id="IPR025991">
    <property type="entry name" value="Chemoreceptor_zinc-bind_dom"/>
</dbReference>
<gene>
    <name evidence="2" type="ORF">ATL17_2694</name>
</gene>
<dbReference type="AlphaFoldDB" id="A0A4R6VEY5"/>